<feature type="transmembrane region" description="Helical" evidence="5">
    <location>
        <begin position="174"/>
        <end position="196"/>
    </location>
</feature>
<dbReference type="InterPro" id="IPR051784">
    <property type="entry name" value="Nod_factor_ABC_transporter"/>
</dbReference>
<comment type="subcellular location">
    <subcellularLocation>
        <location evidence="1">Membrane</location>
        <topology evidence="1">Multi-pass membrane protein</topology>
    </subcellularLocation>
</comment>
<evidence type="ECO:0000313" key="7">
    <source>
        <dbReference type="EMBL" id="CCV66207.1"/>
    </source>
</evidence>
<reference evidence="7 8" key="1">
    <citation type="journal article" date="2013" name="J. Mol. Microbiol. Biotechnol.">
        <title>Analysis of the Complete Genomes of Acholeplasma brassicae , A. palmae and A. laidlawii and Their Comparison to the Obligate Parasites from ' Candidatus Phytoplasma'.</title>
        <authorList>
            <person name="Kube M."/>
            <person name="Siewert C."/>
            <person name="Migdoll A.M."/>
            <person name="Duduk B."/>
            <person name="Holz S."/>
            <person name="Rabus R."/>
            <person name="Seemuller E."/>
            <person name="Mitrovic J."/>
            <person name="Muller I."/>
            <person name="Buttner C."/>
            <person name="Reinhardt R."/>
        </authorList>
    </citation>
    <scope>NUCLEOTIDE SEQUENCE [LARGE SCALE GENOMIC DNA]</scope>
    <source>
        <strain evidence="8">0502</strain>
    </source>
</reference>
<dbReference type="PANTHER" id="PTHR43229">
    <property type="entry name" value="NODULATION PROTEIN J"/>
    <property type="match status" value="1"/>
</dbReference>
<dbReference type="RefSeq" id="WP_030005067.1">
    <property type="nucleotide sequence ID" value="NC_022549.1"/>
</dbReference>
<feature type="transmembrane region" description="Helical" evidence="5">
    <location>
        <begin position="107"/>
        <end position="134"/>
    </location>
</feature>
<feature type="transmembrane region" description="Helical" evidence="5">
    <location>
        <begin position="64"/>
        <end position="86"/>
    </location>
</feature>
<dbReference type="PANTHER" id="PTHR43229:SF2">
    <property type="entry name" value="NODULATION PROTEIN J"/>
    <property type="match status" value="1"/>
</dbReference>
<feature type="transmembrane region" description="Helical" evidence="5">
    <location>
        <begin position="21"/>
        <end position="44"/>
    </location>
</feature>
<dbReference type="GO" id="GO:0016020">
    <property type="term" value="C:membrane"/>
    <property type="evidence" value="ECO:0007669"/>
    <property type="project" value="UniProtKB-SubCell"/>
</dbReference>
<dbReference type="HOGENOM" id="CLU_079551_1_0_14"/>
<evidence type="ECO:0000256" key="5">
    <source>
        <dbReference type="SAM" id="Phobius"/>
    </source>
</evidence>
<organism evidence="7 8">
    <name type="scientific">Acholeplasma brassicae</name>
    <dbReference type="NCBI Taxonomy" id="61635"/>
    <lineage>
        <taxon>Bacteria</taxon>
        <taxon>Bacillati</taxon>
        <taxon>Mycoplasmatota</taxon>
        <taxon>Mollicutes</taxon>
        <taxon>Acholeplasmatales</taxon>
        <taxon>Acholeplasmataceae</taxon>
        <taxon>Acholeplasma</taxon>
    </lineage>
</organism>
<keyword evidence="2 5" id="KW-0812">Transmembrane</keyword>
<dbReference type="AlphaFoldDB" id="U4KP51"/>
<protein>
    <submittedName>
        <fullName evidence="7">ABC-2 type transporter</fullName>
    </submittedName>
</protein>
<dbReference type="OrthoDB" id="384447at2"/>
<evidence type="ECO:0000313" key="8">
    <source>
        <dbReference type="Proteomes" id="UP000032737"/>
    </source>
</evidence>
<feature type="transmembrane region" description="Helical" evidence="5">
    <location>
        <begin position="268"/>
        <end position="288"/>
    </location>
</feature>
<keyword evidence="4 5" id="KW-0472">Membrane</keyword>
<feature type="transmembrane region" description="Helical" evidence="5">
    <location>
        <begin position="140"/>
        <end position="167"/>
    </location>
</feature>
<feature type="domain" description="ABC-2 type transporter transmembrane" evidence="6">
    <location>
        <begin position="4"/>
        <end position="221"/>
    </location>
</feature>
<evidence type="ECO:0000256" key="4">
    <source>
        <dbReference type="ARBA" id="ARBA00023136"/>
    </source>
</evidence>
<evidence type="ECO:0000256" key="3">
    <source>
        <dbReference type="ARBA" id="ARBA00022989"/>
    </source>
</evidence>
<evidence type="ECO:0000259" key="6">
    <source>
        <dbReference type="Pfam" id="PF01061"/>
    </source>
</evidence>
<dbReference type="KEGG" id="abra:BN85311860"/>
<sequence length="296" mass="32992">MYEITNLTLRSIKIFIRDKTAVFFSFLSIIILLALYFLFIGKSYGSGLDFIDPKLVSFLVTSQMMGGVLVINTLTLSLGVVGSFIVDMEQRRLDAFLVTPVKRYKIILSYYFSAIIVTLFFSFIMWLVTILYVYVNTGYFYGIGIILKVSGLLVFYTFISTSIMIFIISFLKSVNAFGTLSGVLGTFVGFASGIYMPLVQLGSVVQKVASVIPFTHMTILLKRVMLEVPYEAVLKQNFGDTDAQQVVDDIAVYYGTNEIGLFGLDVNLTVLLSLCSLLAVGVLILTTYRISKRMGK</sequence>
<dbReference type="Pfam" id="PF01061">
    <property type="entry name" value="ABC2_membrane"/>
    <property type="match status" value="1"/>
</dbReference>
<evidence type="ECO:0000256" key="2">
    <source>
        <dbReference type="ARBA" id="ARBA00022692"/>
    </source>
</evidence>
<keyword evidence="3 5" id="KW-1133">Transmembrane helix</keyword>
<dbReference type="STRING" id="61635.BN85311860"/>
<evidence type="ECO:0000256" key="1">
    <source>
        <dbReference type="ARBA" id="ARBA00004141"/>
    </source>
</evidence>
<dbReference type="Proteomes" id="UP000032737">
    <property type="component" value="Chromosome"/>
</dbReference>
<dbReference type="InterPro" id="IPR013525">
    <property type="entry name" value="ABC2_TM"/>
</dbReference>
<dbReference type="GO" id="GO:0140359">
    <property type="term" value="F:ABC-type transporter activity"/>
    <property type="evidence" value="ECO:0007669"/>
    <property type="project" value="InterPro"/>
</dbReference>
<dbReference type="EMBL" id="FO681348">
    <property type="protein sequence ID" value="CCV66207.1"/>
    <property type="molecule type" value="Genomic_DNA"/>
</dbReference>
<name>U4KP51_9MOLU</name>
<accession>U4KP51</accession>
<proteinExistence type="predicted"/>
<keyword evidence="8" id="KW-1185">Reference proteome</keyword>
<gene>
    <name evidence="7" type="ORF">BN85311860</name>
</gene>